<feature type="domain" description="4Fe-4S ferredoxin-type" evidence="12">
    <location>
        <begin position="240"/>
        <end position="265"/>
    </location>
</feature>
<dbReference type="InterPro" id="IPR017896">
    <property type="entry name" value="4Fe4S_Fe-S-bd"/>
</dbReference>
<feature type="binding site" evidence="10">
    <location>
        <position position="55"/>
    </location>
    <ligand>
        <name>[4Fe-4S] cluster</name>
        <dbReference type="ChEBI" id="CHEBI:49883"/>
        <label>1</label>
    </ligand>
</feature>
<evidence type="ECO:0000256" key="7">
    <source>
        <dbReference type="ARBA" id="ARBA00023004"/>
    </source>
</evidence>
<comment type="cofactor">
    <cofactor evidence="10">
        <name>[4Fe-4S] cluster</name>
        <dbReference type="ChEBI" id="CHEBI:49883"/>
    </cofactor>
    <text evidence="10">Binds 3 [4Fe-4S] clusters.</text>
</comment>
<dbReference type="AlphaFoldDB" id="A0A1H3FRF0"/>
<keyword evidence="4 10" id="KW-0677">Repeat</keyword>
<keyword evidence="10" id="KW-1003">Cell membrane</keyword>
<evidence type="ECO:0000259" key="13">
    <source>
        <dbReference type="PROSITE" id="PS51656"/>
    </source>
</evidence>
<feature type="domain" description="4Fe-4S" evidence="13">
    <location>
        <begin position="35"/>
        <end position="94"/>
    </location>
</feature>
<dbReference type="EMBL" id="FNPG01000005">
    <property type="protein sequence ID" value="SDX92734.1"/>
    <property type="molecule type" value="Genomic_DNA"/>
</dbReference>
<feature type="binding site" evidence="10">
    <location>
        <position position="145"/>
    </location>
    <ligand>
        <name>[4Fe-4S] cluster</name>
        <dbReference type="ChEBI" id="CHEBI:49883"/>
        <label>2</label>
    </ligand>
</feature>
<dbReference type="STRING" id="1122142.SAMN02910414_00323"/>
<keyword evidence="11" id="KW-0812">Transmembrane</keyword>
<evidence type="ECO:0000256" key="5">
    <source>
        <dbReference type="ARBA" id="ARBA00022967"/>
    </source>
</evidence>
<protein>
    <recommendedName>
        <fullName evidence="10">Ion-translocating oxidoreductase complex subunit B</fullName>
        <ecNumber evidence="10">7.-.-.-</ecNumber>
    </recommendedName>
    <alternativeName>
        <fullName evidence="10">Rnf electron transport complex subunit B</fullName>
    </alternativeName>
</protein>
<feature type="binding site" evidence="10">
    <location>
        <position position="175"/>
    </location>
    <ligand>
        <name>[4Fe-4S] cluster</name>
        <dbReference type="ChEBI" id="CHEBI:49883"/>
        <label>3</label>
    </ligand>
</feature>
<keyword evidence="3 10" id="KW-0479">Metal-binding</keyword>
<evidence type="ECO:0000259" key="12">
    <source>
        <dbReference type="PROSITE" id="PS51379"/>
    </source>
</evidence>
<dbReference type="SUPFAM" id="SSF54862">
    <property type="entry name" value="4Fe-4S ferredoxins"/>
    <property type="match status" value="2"/>
</dbReference>
<keyword evidence="6 10" id="KW-0249">Electron transport</keyword>
<evidence type="ECO:0000313" key="14">
    <source>
        <dbReference type="EMBL" id="SDX92734.1"/>
    </source>
</evidence>
<dbReference type="InterPro" id="IPR050395">
    <property type="entry name" value="4Fe4S_Ferredoxin_RnfB"/>
</dbReference>
<comment type="subunit">
    <text evidence="10">The complex is composed of six subunits: RnfA, RnfB, RnfC, RnfD, RnfE and RnfG.</text>
</comment>
<evidence type="ECO:0000256" key="9">
    <source>
        <dbReference type="ARBA" id="ARBA00023136"/>
    </source>
</evidence>
<dbReference type="Gene3D" id="3.30.70.20">
    <property type="match status" value="2"/>
</dbReference>
<evidence type="ECO:0000256" key="2">
    <source>
        <dbReference type="ARBA" id="ARBA00022485"/>
    </source>
</evidence>
<feature type="region of interest" description="Hydrophobic" evidence="10">
    <location>
        <begin position="1"/>
        <end position="29"/>
    </location>
</feature>
<dbReference type="PROSITE" id="PS51379">
    <property type="entry name" value="4FE4S_FER_2"/>
    <property type="match status" value="4"/>
</dbReference>
<dbReference type="HAMAP" id="MF_00463">
    <property type="entry name" value="RsxB_RnfB"/>
    <property type="match status" value="1"/>
</dbReference>
<dbReference type="GO" id="GO:0022900">
    <property type="term" value="P:electron transport chain"/>
    <property type="evidence" value="ECO:0007669"/>
    <property type="project" value="UniProtKB-UniRule"/>
</dbReference>
<comment type="function">
    <text evidence="10">Part of a membrane-bound complex that couples electron transfer with translocation of ions across the membrane.</text>
</comment>
<keyword evidence="2 10" id="KW-0004">4Fe-4S</keyword>
<comment type="similarity">
    <text evidence="10">Belongs to the 4Fe4S bacterial-type ferredoxin family. RnfB subfamily.</text>
</comment>
<keyword evidence="9 10" id="KW-0472">Membrane</keyword>
<dbReference type="InterPro" id="IPR010207">
    <property type="entry name" value="Elect_transpt_cplx_RnfB/RsxB"/>
</dbReference>
<feature type="binding site" evidence="10">
    <location>
        <position position="141"/>
    </location>
    <ligand>
        <name>[4Fe-4S] cluster</name>
        <dbReference type="ChEBI" id="CHEBI:49883"/>
        <label>2</label>
    </ligand>
</feature>
<dbReference type="NCBIfam" id="TIGR01944">
    <property type="entry name" value="rnfB"/>
    <property type="match status" value="1"/>
</dbReference>
<evidence type="ECO:0000256" key="10">
    <source>
        <dbReference type="HAMAP-Rule" id="MF_00463"/>
    </source>
</evidence>
<evidence type="ECO:0000256" key="1">
    <source>
        <dbReference type="ARBA" id="ARBA00022448"/>
    </source>
</evidence>
<keyword evidence="5 10" id="KW-1278">Translocase</keyword>
<name>A0A1H3FRF0_9FIRM</name>
<comment type="caution">
    <text evidence="10">Lacks conserved residue(s) required for the propagation of feature annotation.</text>
</comment>
<dbReference type="CDD" id="cd10549">
    <property type="entry name" value="MtMvhB_like"/>
    <property type="match status" value="1"/>
</dbReference>
<organism evidence="14 15">
    <name type="scientific">Lachnobacterium bovis DSM 14045</name>
    <dbReference type="NCBI Taxonomy" id="1122142"/>
    <lineage>
        <taxon>Bacteria</taxon>
        <taxon>Bacillati</taxon>
        <taxon>Bacillota</taxon>
        <taxon>Clostridia</taxon>
        <taxon>Lachnospirales</taxon>
        <taxon>Lachnospiraceae</taxon>
        <taxon>Lachnobacterium</taxon>
    </lineage>
</organism>
<keyword evidence="7 10" id="KW-0408">Iron</keyword>
<feature type="binding site" evidence="10">
    <location>
        <position position="60"/>
    </location>
    <ligand>
        <name>[4Fe-4S] cluster</name>
        <dbReference type="ChEBI" id="CHEBI:49883"/>
        <label>1</label>
    </ligand>
</feature>
<dbReference type="InterPro" id="IPR057431">
    <property type="entry name" value="LdpA_Fe-S-bd"/>
</dbReference>
<dbReference type="GO" id="GO:0051539">
    <property type="term" value="F:4 iron, 4 sulfur cluster binding"/>
    <property type="evidence" value="ECO:0007669"/>
    <property type="project" value="UniProtKB-UniRule"/>
</dbReference>
<dbReference type="Pfam" id="PF04060">
    <property type="entry name" value="FeS"/>
    <property type="match status" value="1"/>
</dbReference>
<dbReference type="GO" id="GO:0009055">
    <property type="term" value="F:electron transfer activity"/>
    <property type="evidence" value="ECO:0007669"/>
    <property type="project" value="InterPro"/>
</dbReference>
<dbReference type="EC" id="7.-.-.-" evidence="10"/>
<feature type="binding site" evidence="10">
    <location>
        <position position="52"/>
    </location>
    <ligand>
        <name>[4Fe-4S] cluster</name>
        <dbReference type="ChEBI" id="CHEBI:49883"/>
        <label>1</label>
    </ligand>
</feature>
<dbReference type="InterPro" id="IPR007202">
    <property type="entry name" value="4Fe-4S_dom"/>
</dbReference>
<keyword evidence="1 10" id="KW-0813">Transport</keyword>
<dbReference type="Pfam" id="PF12838">
    <property type="entry name" value="Fer4_7"/>
    <property type="match status" value="1"/>
</dbReference>
<evidence type="ECO:0000256" key="3">
    <source>
        <dbReference type="ARBA" id="ARBA00022723"/>
    </source>
</evidence>
<gene>
    <name evidence="10" type="primary">rnfB</name>
    <name evidence="14" type="ORF">SAMN02910414_00323</name>
</gene>
<feature type="transmembrane region" description="Helical" evidence="11">
    <location>
        <begin position="6"/>
        <end position="29"/>
    </location>
</feature>
<feature type="domain" description="4Fe-4S ferredoxin-type" evidence="12">
    <location>
        <begin position="209"/>
        <end position="239"/>
    </location>
</feature>
<feature type="binding site" evidence="10">
    <location>
        <position position="77"/>
    </location>
    <ligand>
        <name>[4Fe-4S] cluster</name>
        <dbReference type="ChEBI" id="CHEBI:49883"/>
        <label>1</label>
    </ligand>
</feature>
<dbReference type="GO" id="GO:0046872">
    <property type="term" value="F:metal ion binding"/>
    <property type="evidence" value="ECO:0007669"/>
    <property type="project" value="UniProtKB-KW"/>
</dbReference>
<feature type="binding site" evidence="10">
    <location>
        <position position="181"/>
    </location>
    <ligand>
        <name>[4Fe-4S] cluster</name>
        <dbReference type="ChEBI" id="CHEBI:49883"/>
        <label>3</label>
    </ligand>
</feature>
<sequence>MINFTAIIIPAIVVGCVGLLIAIFLGIAGEKFKVPVDEREEKIIEVLPGNNCGGCGYAGCSGLAAAIVKGEAPVNQCPVGGSPVAKLVGEIMGVKAEEGEKKVAFVKCSGTCDKTKDFYVYSGNKSCSNVKFVPNGGAKACRYGCLGFGECVAVCPFDAIHITEGKIAEVNPMECKACGKCIEACPQNLIELVPYNAAHIVKCSSKDKGKDVMKACSVGCIACHLCEKNCPVEAIKVIDNVAYIDQDKCTGCGICAQKCPKKIIL</sequence>
<dbReference type="PROSITE" id="PS51656">
    <property type="entry name" value="4FE4S"/>
    <property type="match status" value="1"/>
</dbReference>
<keyword evidence="15" id="KW-1185">Reference proteome</keyword>
<feature type="binding site" evidence="10">
    <location>
        <position position="155"/>
    </location>
    <ligand>
        <name>[4Fe-4S] cluster</name>
        <dbReference type="ChEBI" id="CHEBI:49883"/>
        <label>3</label>
    </ligand>
</feature>
<accession>A0A1H3FRF0</accession>
<keyword evidence="11" id="KW-1133">Transmembrane helix</keyword>
<dbReference type="Gene3D" id="1.10.15.40">
    <property type="entry name" value="Electron transport complex subunit B, putative Fe-S cluster"/>
    <property type="match status" value="1"/>
</dbReference>
<dbReference type="PANTHER" id="PTHR43560:SF1">
    <property type="entry name" value="ION-TRANSLOCATING OXIDOREDUCTASE COMPLEX SUBUNIT B"/>
    <property type="match status" value="1"/>
</dbReference>
<feature type="binding site" evidence="10">
    <location>
        <position position="185"/>
    </location>
    <ligand>
        <name>[4Fe-4S] cluster</name>
        <dbReference type="ChEBI" id="CHEBI:49883"/>
        <label>2</label>
    </ligand>
</feature>
<keyword evidence="8 10" id="KW-0411">Iron-sulfur</keyword>
<proteinExistence type="inferred from homology"/>
<evidence type="ECO:0000256" key="6">
    <source>
        <dbReference type="ARBA" id="ARBA00022982"/>
    </source>
</evidence>
<dbReference type="PROSITE" id="PS00198">
    <property type="entry name" value="4FE4S_FER_1"/>
    <property type="match status" value="2"/>
</dbReference>
<evidence type="ECO:0000256" key="11">
    <source>
        <dbReference type="SAM" id="Phobius"/>
    </source>
</evidence>
<feature type="domain" description="4Fe-4S ferredoxin-type" evidence="12">
    <location>
        <begin position="130"/>
        <end position="165"/>
    </location>
</feature>
<dbReference type="InterPro" id="IPR017900">
    <property type="entry name" value="4Fe4S_Fe_S_CS"/>
</dbReference>
<dbReference type="Pfam" id="PF25160">
    <property type="entry name" value="LdpA_Fe-S-bd"/>
    <property type="match status" value="1"/>
</dbReference>
<dbReference type="Proteomes" id="UP000183918">
    <property type="component" value="Unassembled WGS sequence"/>
</dbReference>
<dbReference type="GO" id="GO:0005886">
    <property type="term" value="C:plasma membrane"/>
    <property type="evidence" value="ECO:0007669"/>
    <property type="project" value="UniProtKB-SubCell"/>
</dbReference>
<feature type="binding site" evidence="10">
    <location>
        <position position="151"/>
    </location>
    <ligand>
        <name>[4Fe-4S] cluster</name>
        <dbReference type="ChEBI" id="CHEBI:49883"/>
        <label>2</label>
    </ligand>
</feature>
<feature type="domain" description="4Fe-4S ferredoxin-type" evidence="12">
    <location>
        <begin position="166"/>
        <end position="195"/>
    </location>
</feature>
<evidence type="ECO:0000256" key="8">
    <source>
        <dbReference type="ARBA" id="ARBA00023014"/>
    </source>
</evidence>
<dbReference type="PANTHER" id="PTHR43560">
    <property type="entry name" value="ION-TRANSLOCATING OXIDOREDUCTASE COMPLEX SUBUNIT B"/>
    <property type="match status" value="1"/>
</dbReference>
<evidence type="ECO:0000256" key="4">
    <source>
        <dbReference type="ARBA" id="ARBA00022737"/>
    </source>
</evidence>
<evidence type="ECO:0000313" key="15">
    <source>
        <dbReference type="Proteomes" id="UP000183918"/>
    </source>
</evidence>
<feature type="binding site" evidence="10">
    <location>
        <position position="178"/>
    </location>
    <ligand>
        <name>[4Fe-4S] cluster</name>
        <dbReference type="ChEBI" id="CHEBI:49883"/>
        <label>3</label>
    </ligand>
</feature>
<comment type="subcellular location">
    <subcellularLocation>
        <location evidence="10">Cell membrane</location>
    </subcellularLocation>
</comment>
<reference evidence="14 15" key="1">
    <citation type="submission" date="2016-10" db="EMBL/GenBank/DDBJ databases">
        <authorList>
            <person name="de Groot N.N."/>
        </authorList>
    </citation>
    <scope>NUCLEOTIDE SEQUENCE [LARGE SCALE GENOMIC DNA]</scope>
    <source>
        <strain evidence="14 15">DSM 14045</strain>
    </source>
</reference>